<dbReference type="Proteomes" id="UP000247702">
    <property type="component" value="Unassembled WGS sequence"/>
</dbReference>
<evidence type="ECO:0000256" key="1">
    <source>
        <dbReference type="PROSITE-ProRule" id="PRU00267"/>
    </source>
</evidence>
<dbReference type="InterPro" id="IPR036910">
    <property type="entry name" value="HMG_box_dom_sf"/>
</dbReference>
<reference evidence="4" key="2">
    <citation type="submission" date="2019-10" db="EMBL/GenBank/DDBJ databases">
        <title>Conservation and host-specific expression of non-tandemly repeated heterogenous ribosome RNA gene in arbuscular mycorrhizal fungi.</title>
        <authorList>
            <person name="Maeda T."/>
            <person name="Kobayashi Y."/>
            <person name="Nakagawa T."/>
            <person name="Ezawa T."/>
            <person name="Yamaguchi K."/>
            <person name="Bino T."/>
            <person name="Nishimoto Y."/>
            <person name="Shigenobu S."/>
            <person name="Kawaguchi M."/>
        </authorList>
    </citation>
    <scope>NUCLEOTIDE SEQUENCE</scope>
    <source>
        <strain evidence="4">HR1</strain>
    </source>
</reference>
<dbReference type="Pfam" id="PF00505">
    <property type="entry name" value="HMG_box"/>
    <property type="match status" value="1"/>
</dbReference>
<name>A0A2Z6S6F6_9GLOM</name>
<dbReference type="AlphaFoldDB" id="A0A2Z6S6F6"/>
<dbReference type="Proteomes" id="UP000615446">
    <property type="component" value="Unassembled WGS sequence"/>
</dbReference>
<feature type="DNA-binding region" description="HMG box" evidence="1">
    <location>
        <begin position="45"/>
        <end position="113"/>
    </location>
</feature>
<accession>A0A2Z6S6F6</accession>
<organism evidence="3 5">
    <name type="scientific">Rhizophagus clarus</name>
    <dbReference type="NCBI Taxonomy" id="94130"/>
    <lineage>
        <taxon>Eukaryota</taxon>
        <taxon>Fungi</taxon>
        <taxon>Fungi incertae sedis</taxon>
        <taxon>Mucoromycota</taxon>
        <taxon>Glomeromycotina</taxon>
        <taxon>Glomeromycetes</taxon>
        <taxon>Glomerales</taxon>
        <taxon>Glomeraceae</taxon>
        <taxon>Rhizophagus</taxon>
    </lineage>
</organism>
<dbReference type="SUPFAM" id="SSF47095">
    <property type="entry name" value="HMG-box"/>
    <property type="match status" value="1"/>
</dbReference>
<dbReference type="InterPro" id="IPR009071">
    <property type="entry name" value="HMG_box_dom"/>
</dbReference>
<keyword evidence="5" id="KW-1185">Reference proteome</keyword>
<dbReference type="EMBL" id="BLAL01000040">
    <property type="protein sequence ID" value="GES78766.1"/>
    <property type="molecule type" value="Genomic_DNA"/>
</dbReference>
<comment type="caution">
    <text evidence="3">The sequence shown here is derived from an EMBL/GenBank/DDBJ whole genome shotgun (WGS) entry which is preliminary data.</text>
</comment>
<dbReference type="PROSITE" id="PS50118">
    <property type="entry name" value="HMG_BOX_2"/>
    <property type="match status" value="1"/>
</dbReference>
<reference evidence="3 5" key="1">
    <citation type="submission" date="2017-11" db="EMBL/GenBank/DDBJ databases">
        <title>The genome of Rhizophagus clarus HR1 reveals common genetic basis of auxotrophy among arbuscular mycorrhizal fungi.</title>
        <authorList>
            <person name="Kobayashi Y."/>
        </authorList>
    </citation>
    <scope>NUCLEOTIDE SEQUENCE [LARGE SCALE GENOMIC DNA]</scope>
    <source>
        <strain evidence="3 5">HR1</strain>
    </source>
</reference>
<sequence length="216" mass="24608">MSKNSQHEQQVVPPNIIALVYNPRFALIDLISTRKRPFTGSTRNPPRPPNSFFLMKNCLLLELRLGGYRLTMPSLCKMARGLWHDIPQEVKNTYDSLAVQAQILHQRAYPNYKFAPQKRNRFKPFVPPNNEGMSAFSSVGAPVTSLEPSISPTSCSSCPSPIQPSEEVYLPNLPINTPEVHYIYNEIGIDVINNNNLNNISYYDYVYYPMPMPNPY</sequence>
<proteinExistence type="predicted"/>
<keyword evidence="1" id="KW-0238">DNA-binding</keyword>
<evidence type="ECO:0000313" key="5">
    <source>
        <dbReference type="Proteomes" id="UP000247702"/>
    </source>
</evidence>
<dbReference type="Gene3D" id="1.10.30.10">
    <property type="entry name" value="High mobility group box domain"/>
    <property type="match status" value="1"/>
</dbReference>
<evidence type="ECO:0000313" key="4">
    <source>
        <dbReference type="EMBL" id="GES78766.1"/>
    </source>
</evidence>
<evidence type="ECO:0000313" key="3">
    <source>
        <dbReference type="EMBL" id="GBC08453.1"/>
    </source>
</evidence>
<keyword evidence="1" id="KW-0539">Nucleus</keyword>
<dbReference type="GO" id="GO:0003677">
    <property type="term" value="F:DNA binding"/>
    <property type="evidence" value="ECO:0007669"/>
    <property type="project" value="UniProtKB-UniRule"/>
</dbReference>
<dbReference type="GO" id="GO:0005634">
    <property type="term" value="C:nucleus"/>
    <property type="evidence" value="ECO:0007669"/>
    <property type="project" value="UniProtKB-UniRule"/>
</dbReference>
<evidence type="ECO:0000259" key="2">
    <source>
        <dbReference type="PROSITE" id="PS50118"/>
    </source>
</evidence>
<dbReference type="OrthoDB" id="6247875at2759"/>
<feature type="domain" description="HMG box" evidence="2">
    <location>
        <begin position="45"/>
        <end position="113"/>
    </location>
</feature>
<protein>
    <submittedName>
        <fullName evidence="4">HMG domain containing protein</fullName>
    </submittedName>
</protein>
<gene>
    <name evidence="4" type="ORF">RCL2_000607700</name>
    <name evidence="3" type="ORF">RclHR1_08120004</name>
</gene>
<dbReference type="EMBL" id="BEXD01004218">
    <property type="protein sequence ID" value="GBC08453.1"/>
    <property type="molecule type" value="Genomic_DNA"/>
</dbReference>